<proteinExistence type="predicted"/>
<dbReference type="EMBL" id="JAUYVI010000010">
    <property type="protein sequence ID" value="MDQ7251336.1"/>
    <property type="molecule type" value="Genomic_DNA"/>
</dbReference>
<protein>
    <submittedName>
        <fullName evidence="1">Uncharacterized protein</fullName>
    </submittedName>
</protein>
<name>A0ABU0YWG0_9PROT</name>
<evidence type="ECO:0000313" key="2">
    <source>
        <dbReference type="Proteomes" id="UP001230156"/>
    </source>
</evidence>
<sequence>MVTHVFILWHVRVAGENGGDAKLIGAYREEAGAQAAIARLLSLPGFRDHPAGFQISICELDRDHWEEGFISAKEALSLIR</sequence>
<comment type="caution">
    <text evidence="1">The sequence shown here is derived from an EMBL/GenBank/DDBJ whole genome shotgun (WGS) entry which is preliminary data.</text>
</comment>
<dbReference type="RefSeq" id="WP_379961606.1">
    <property type="nucleotide sequence ID" value="NZ_JAUYVI010000010.1"/>
</dbReference>
<reference evidence="2" key="1">
    <citation type="submission" date="2023-08" db="EMBL/GenBank/DDBJ databases">
        <title>Rhodospirillaceae gen. nov., a novel taxon isolated from the Yangtze River Yuezi River estuary sludge.</title>
        <authorList>
            <person name="Ruan L."/>
        </authorList>
    </citation>
    <scope>NUCLEOTIDE SEQUENCE [LARGE SCALE GENOMIC DNA]</scope>
    <source>
        <strain evidence="2">R-7</strain>
    </source>
</reference>
<organism evidence="1 2">
    <name type="scientific">Dongia sedimenti</name>
    <dbReference type="NCBI Taxonomy" id="3064282"/>
    <lineage>
        <taxon>Bacteria</taxon>
        <taxon>Pseudomonadati</taxon>
        <taxon>Pseudomonadota</taxon>
        <taxon>Alphaproteobacteria</taxon>
        <taxon>Rhodospirillales</taxon>
        <taxon>Dongiaceae</taxon>
        <taxon>Dongia</taxon>
    </lineage>
</organism>
<dbReference type="Proteomes" id="UP001230156">
    <property type="component" value="Unassembled WGS sequence"/>
</dbReference>
<gene>
    <name evidence="1" type="ORF">Q8A70_26865</name>
</gene>
<evidence type="ECO:0000313" key="1">
    <source>
        <dbReference type="EMBL" id="MDQ7251336.1"/>
    </source>
</evidence>
<keyword evidence="2" id="KW-1185">Reference proteome</keyword>
<accession>A0ABU0YWG0</accession>